<dbReference type="HAMAP" id="MF_00528">
    <property type="entry name" value="Maf"/>
    <property type="match status" value="1"/>
</dbReference>
<dbReference type="EMBL" id="JAERWL010000018">
    <property type="protein sequence ID" value="MBM9478473.1"/>
    <property type="molecule type" value="Genomic_DNA"/>
</dbReference>
<dbReference type="EC" id="3.6.1.9" evidence="3"/>
<keyword evidence="3" id="KW-0963">Cytoplasm</keyword>
<sequence length="220" mass="22692">MRVVLGSASPARLGILRAAGIDPLVIVAGVDEDAVLAGVADRPFAERVAVLAEAKAQVVVDRILAGTADLEPADGPLVVIGCDSMLLLDDELQGKPHTADQAHERWARMAGRSGDLLTGHALIHLAQGAERGRTRGTGSTVVRIGSPTAHEIDAYVATGEPLAVAGALTLDGYGGWFVDGVDGDPSNVIGLSLPLTRTLLAELGLSVVDLWRPPSARPAP</sequence>
<evidence type="ECO:0000256" key="1">
    <source>
        <dbReference type="ARBA" id="ARBA00001968"/>
    </source>
</evidence>
<dbReference type="GO" id="GO:0047429">
    <property type="term" value="F:nucleoside triphosphate diphosphatase activity"/>
    <property type="evidence" value="ECO:0007669"/>
    <property type="project" value="UniProtKB-EC"/>
</dbReference>
<keyword evidence="2 3" id="KW-0378">Hydrolase</keyword>
<comment type="cofactor">
    <cofactor evidence="1 3">
        <name>a divalent metal cation</name>
        <dbReference type="ChEBI" id="CHEBI:60240"/>
    </cofactor>
</comment>
<name>A0A938YPE7_9ACTN</name>
<comment type="catalytic activity">
    <reaction evidence="3">
        <text>a ribonucleoside 5'-triphosphate + H2O = a ribonucleoside 5'-phosphate + diphosphate + H(+)</text>
        <dbReference type="Rhea" id="RHEA:23996"/>
        <dbReference type="ChEBI" id="CHEBI:15377"/>
        <dbReference type="ChEBI" id="CHEBI:15378"/>
        <dbReference type="ChEBI" id="CHEBI:33019"/>
        <dbReference type="ChEBI" id="CHEBI:58043"/>
        <dbReference type="ChEBI" id="CHEBI:61557"/>
        <dbReference type="EC" id="3.6.1.9"/>
    </reaction>
</comment>
<dbReference type="AlphaFoldDB" id="A0A938YPE7"/>
<comment type="caution">
    <text evidence="3">Lacks conserved residue(s) required for the propagation of feature annotation.</text>
</comment>
<proteinExistence type="inferred from homology"/>
<dbReference type="Proteomes" id="UP000663801">
    <property type="component" value="Unassembled WGS sequence"/>
</dbReference>
<dbReference type="InterPro" id="IPR029001">
    <property type="entry name" value="ITPase-like_fam"/>
</dbReference>
<dbReference type="CDD" id="cd00555">
    <property type="entry name" value="Maf"/>
    <property type="match status" value="1"/>
</dbReference>
<dbReference type="Gene3D" id="3.90.950.10">
    <property type="match status" value="1"/>
</dbReference>
<dbReference type="GO" id="GO:0005737">
    <property type="term" value="C:cytoplasm"/>
    <property type="evidence" value="ECO:0007669"/>
    <property type="project" value="UniProtKB-SubCell"/>
</dbReference>
<dbReference type="GO" id="GO:0009117">
    <property type="term" value="P:nucleotide metabolic process"/>
    <property type="evidence" value="ECO:0007669"/>
    <property type="project" value="UniProtKB-KW"/>
</dbReference>
<dbReference type="SUPFAM" id="SSF52972">
    <property type="entry name" value="ITPase-like"/>
    <property type="match status" value="1"/>
</dbReference>
<comment type="caution">
    <text evidence="4">The sequence shown here is derived from an EMBL/GenBank/DDBJ whole genome shotgun (WGS) entry which is preliminary data.</text>
</comment>
<comment type="function">
    <text evidence="3">Nucleoside triphosphate pyrophosphatase. May have a dual role in cell division arrest and in preventing the incorporation of modified nucleotides into cellular nucleic acids.</text>
</comment>
<comment type="catalytic activity">
    <reaction evidence="3">
        <text>a 2'-deoxyribonucleoside 5'-triphosphate + H2O = a 2'-deoxyribonucleoside 5'-phosphate + diphosphate + H(+)</text>
        <dbReference type="Rhea" id="RHEA:44644"/>
        <dbReference type="ChEBI" id="CHEBI:15377"/>
        <dbReference type="ChEBI" id="CHEBI:15378"/>
        <dbReference type="ChEBI" id="CHEBI:33019"/>
        <dbReference type="ChEBI" id="CHEBI:61560"/>
        <dbReference type="ChEBI" id="CHEBI:65317"/>
        <dbReference type="EC" id="3.6.1.9"/>
    </reaction>
</comment>
<dbReference type="PIRSF" id="PIRSF006305">
    <property type="entry name" value="Maf"/>
    <property type="match status" value="1"/>
</dbReference>
<accession>A0A938YPE7</accession>
<keyword evidence="3" id="KW-0546">Nucleotide metabolism</keyword>
<protein>
    <recommendedName>
        <fullName evidence="3">Nucleoside triphosphate pyrophosphatase</fullName>
        <ecNumber evidence="3">3.6.1.9</ecNumber>
    </recommendedName>
    <alternativeName>
        <fullName evidence="3">Nucleotide pyrophosphatase</fullName>
        <shortName evidence="3">Nucleotide PPase</shortName>
    </alternativeName>
</protein>
<reference evidence="4" key="1">
    <citation type="submission" date="2021-01" db="EMBL/GenBank/DDBJ databases">
        <title>KCTC 19127 draft genome.</title>
        <authorList>
            <person name="An D."/>
        </authorList>
    </citation>
    <scope>NUCLEOTIDE SEQUENCE</scope>
    <source>
        <strain evidence="4">KCTC 19127</strain>
    </source>
</reference>
<comment type="subcellular location">
    <subcellularLocation>
        <location evidence="3">Cytoplasm</location>
    </subcellularLocation>
</comment>
<comment type="similarity">
    <text evidence="3">Belongs to the Maf family.</text>
</comment>
<feature type="active site" description="Proton acceptor" evidence="3">
    <location>
        <position position="83"/>
    </location>
</feature>
<evidence type="ECO:0000313" key="4">
    <source>
        <dbReference type="EMBL" id="MBM9478473.1"/>
    </source>
</evidence>
<gene>
    <name evidence="4" type="primary">maf</name>
    <name evidence="4" type="ORF">JL107_18640</name>
</gene>
<evidence type="ECO:0000256" key="3">
    <source>
        <dbReference type="HAMAP-Rule" id="MF_00528"/>
    </source>
</evidence>
<dbReference type="RefSeq" id="WP_205258551.1">
    <property type="nucleotide sequence ID" value="NZ_BAAAPV010000007.1"/>
</dbReference>
<organism evidence="4 5">
    <name type="scientific">Nakamurella flavida</name>
    <dbReference type="NCBI Taxonomy" id="363630"/>
    <lineage>
        <taxon>Bacteria</taxon>
        <taxon>Bacillati</taxon>
        <taxon>Actinomycetota</taxon>
        <taxon>Actinomycetes</taxon>
        <taxon>Nakamurellales</taxon>
        <taxon>Nakamurellaceae</taxon>
        <taxon>Nakamurella</taxon>
    </lineage>
</organism>
<dbReference type="InterPro" id="IPR003697">
    <property type="entry name" value="Maf-like"/>
</dbReference>
<dbReference type="PANTHER" id="PTHR43213">
    <property type="entry name" value="BIFUNCTIONAL DTTP/UTP PYROPHOSPHATASE/METHYLTRANSFERASE PROTEIN-RELATED"/>
    <property type="match status" value="1"/>
</dbReference>
<keyword evidence="5" id="KW-1185">Reference proteome</keyword>
<evidence type="ECO:0000313" key="5">
    <source>
        <dbReference type="Proteomes" id="UP000663801"/>
    </source>
</evidence>
<evidence type="ECO:0000256" key="2">
    <source>
        <dbReference type="ARBA" id="ARBA00022801"/>
    </source>
</evidence>
<dbReference type="NCBIfam" id="TIGR00172">
    <property type="entry name" value="maf"/>
    <property type="match status" value="1"/>
</dbReference>
<dbReference type="Pfam" id="PF02545">
    <property type="entry name" value="Maf"/>
    <property type="match status" value="1"/>
</dbReference>
<dbReference type="PANTHER" id="PTHR43213:SF5">
    <property type="entry name" value="BIFUNCTIONAL DTTP_UTP PYROPHOSPHATASE_METHYLTRANSFERASE PROTEIN-RELATED"/>
    <property type="match status" value="1"/>
</dbReference>